<feature type="binding site" evidence="14">
    <location>
        <position position="247"/>
    </location>
    <ligand>
        <name>ATP</name>
        <dbReference type="ChEBI" id="CHEBI:30616"/>
    </ligand>
</feature>
<feature type="binding site" evidence="14">
    <location>
        <position position="212"/>
    </location>
    <ligand>
        <name>ATP</name>
        <dbReference type="ChEBI" id="CHEBI:30616"/>
    </ligand>
</feature>
<reference evidence="16 17" key="1">
    <citation type="submission" date="2014-10" db="EMBL/GenBank/DDBJ databases">
        <title>Draft genome sequence of Novosphingobium subterraneum DSM 12447.</title>
        <authorList>
            <person name="Gan H.M."/>
            <person name="Gan H.Y."/>
            <person name="Savka M.A."/>
        </authorList>
    </citation>
    <scope>NUCLEOTIDE SEQUENCE [LARGE SCALE GENOMIC DNA]</scope>
    <source>
        <strain evidence="16 17">DSM 12447</strain>
    </source>
</reference>
<evidence type="ECO:0000256" key="12">
    <source>
        <dbReference type="ARBA" id="ARBA00048366"/>
    </source>
</evidence>
<keyword evidence="7 13" id="KW-0819">tRNA processing</keyword>
<dbReference type="AlphaFoldDB" id="A0A0B8ZNN2"/>
<keyword evidence="5 13" id="KW-0963">Cytoplasm</keyword>
<dbReference type="Gene3D" id="3.40.50.11030">
    <property type="entry name" value="Threonylcarbamoyl-AMP synthase, C-terminal domain"/>
    <property type="match status" value="1"/>
</dbReference>
<feature type="binding site" evidence="14">
    <location>
        <position position="197"/>
    </location>
    <ligand>
        <name>L-threonine</name>
        <dbReference type="ChEBI" id="CHEBI:57926"/>
    </ligand>
</feature>
<evidence type="ECO:0000256" key="14">
    <source>
        <dbReference type="PIRSR" id="PIRSR004930-1"/>
    </source>
</evidence>
<dbReference type="NCBIfam" id="TIGR00057">
    <property type="entry name" value="L-threonylcarbamoyladenylate synthase"/>
    <property type="match status" value="1"/>
</dbReference>
<sequence length="329" mass="33567">MRLARSLGLPIASLMEPTKPSKVHLSDARGLELAAQVITRGGTVAVPTETVYGLAARADDDAAVAGIYRAKGRPDFNPLIVHVPDVTAAEALALFDRRATSLAKAFWPGALTIVLPLREGARLAPAVSAGLPTVALRCPAHPVMQALLKTCGLPLAAPSANRSGAVSPTSAAHVGASLGDRVDLILDGGETRQGIESTIVGLRADGSWTVLRPGPITEAEIAGVLGGQSAAMTSAKIEAPGQLASHYAPGKPVRLNAVEPRAGEFMIGFGDIAGDVTLSAAGDLAEAAARLYACLHQGSTAPQPLIAVAPIPDEGIGVAINDRLRRAAA</sequence>
<dbReference type="PATRIC" id="fig|48936.3.peg.1614"/>
<evidence type="ECO:0000256" key="11">
    <source>
        <dbReference type="ARBA" id="ARBA00029774"/>
    </source>
</evidence>
<evidence type="ECO:0000256" key="4">
    <source>
        <dbReference type="ARBA" id="ARBA00015492"/>
    </source>
</evidence>
<evidence type="ECO:0000313" key="16">
    <source>
        <dbReference type="EMBL" id="KHS47813.1"/>
    </source>
</evidence>
<dbReference type="GO" id="GO:0000049">
    <property type="term" value="F:tRNA binding"/>
    <property type="evidence" value="ECO:0007669"/>
    <property type="project" value="TreeGrafter"/>
</dbReference>
<feature type="binding site" evidence="14">
    <location>
        <position position="133"/>
    </location>
    <ligand>
        <name>ATP</name>
        <dbReference type="ChEBI" id="CHEBI:30616"/>
    </ligand>
</feature>
<dbReference type="InterPro" id="IPR010923">
    <property type="entry name" value="T(6)A37_SUA5"/>
</dbReference>
<dbReference type="PIRSF" id="PIRSF004930">
    <property type="entry name" value="Tln_factor_SUA5"/>
    <property type="match status" value="1"/>
</dbReference>
<dbReference type="Pfam" id="PF01300">
    <property type="entry name" value="Sua5_yciO_yrdC"/>
    <property type="match status" value="1"/>
</dbReference>
<evidence type="ECO:0000256" key="9">
    <source>
        <dbReference type="ARBA" id="ARBA00022741"/>
    </source>
</evidence>
<name>A0A0B8ZNN2_9SPHN</name>
<evidence type="ECO:0000313" key="17">
    <source>
        <dbReference type="Proteomes" id="UP000031338"/>
    </source>
</evidence>
<keyword evidence="6 13" id="KW-0808">Transferase</keyword>
<feature type="binding site" evidence="14">
    <location>
        <position position="167"/>
    </location>
    <ligand>
        <name>ATP</name>
        <dbReference type="ChEBI" id="CHEBI:30616"/>
    </ligand>
</feature>
<feature type="binding site" evidence="14">
    <location>
        <position position="159"/>
    </location>
    <ligand>
        <name>ATP</name>
        <dbReference type="ChEBI" id="CHEBI:30616"/>
    </ligand>
</feature>
<evidence type="ECO:0000256" key="8">
    <source>
        <dbReference type="ARBA" id="ARBA00022695"/>
    </source>
</evidence>
<evidence type="ECO:0000256" key="13">
    <source>
        <dbReference type="PIRNR" id="PIRNR004930"/>
    </source>
</evidence>
<comment type="similarity">
    <text evidence="2 13">Belongs to the SUA5 family.</text>
</comment>
<dbReference type="InterPro" id="IPR050156">
    <property type="entry name" value="TC-AMP_synthase_SUA5"/>
</dbReference>
<dbReference type="InterPro" id="IPR006070">
    <property type="entry name" value="Sua5-like_dom"/>
</dbReference>
<comment type="catalytic activity">
    <reaction evidence="12 13">
        <text>L-threonine + hydrogencarbonate + ATP = L-threonylcarbamoyladenylate + diphosphate + H2O</text>
        <dbReference type="Rhea" id="RHEA:36407"/>
        <dbReference type="ChEBI" id="CHEBI:15377"/>
        <dbReference type="ChEBI" id="CHEBI:17544"/>
        <dbReference type="ChEBI" id="CHEBI:30616"/>
        <dbReference type="ChEBI" id="CHEBI:33019"/>
        <dbReference type="ChEBI" id="CHEBI:57926"/>
        <dbReference type="ChEBI" id="CHEBI:73682"/>
        <dbReference type="EC" id="2.7.7.87"/>
    </reaction>
</comment>
<keyword evidence="10 13" id="KW-0067">ATP-binding</keyword>
<dbReference type="InterPro" id="IPR017945">
    <property type="entry name" value="DHBP_synth_RibB-like_a/b_dom"/>
</dbReference>
<feature type="binding site" evidence="14">
    <location>
        <position position="137"/>
    </location>
    <ligand>
        <name>L-threonine</name>
        <dbReference type="ChEBI" id="CHEBI:57926"/>
    </ligand>
</feature>
<dbReference type="InterPro" id="IPR005145">
    <property type="entry name" value="Sua5_C"/>
</dbReference>
<keyword evidence="8 13" id="KW-0548">Nucleotidyltransferase</keyword>
<evidence type="ECO:0000256" key="5">
    <source>
        <dbReference type="ARBA" id="ARBA00022490"/>
    </source>
</evidence>
<dbReference type="GO" id="GO:0061710">
    <property type="term" value="F:L-threonylcarbamoyladenylate synthase"/>
    <property type="evidence" value="ECO:0007669"/>
    <property type="project" value="UniProtKB-EC"/>
</dbReference>
<dbReference type="InterPro" id="IPR038385">
    <property type="entry name" value="Sua5/YwlC_C"/>
</dbReference>
<dbReference type="PROSITE" id="PS51163">
    <property type="entry name" value="YRDC"/>
    <property type="match status" value="1"/>
</dbReference>
<dbReference type="EC" id="2.7.7.87" evidence="3 13"/>
<dbReference type="GO" id="GO:0008033">
    <property type="term" value="P:tRNA processing"/>
    <property type="evidence" value="ECO:0007669"/>
    <property type="project" value="UniProtKB-KW"/>
</dbReference>
<dbReference type="STRING" id="48936.NJ75_01610"/>
<feature type="binding site" evidence="14">
    <location>
        <position position="157"/>
    </location>
    <ligand>
        <name>L-threonine</name>
        <dbReference type="ChEBI" id="CHEBI:57926"/>
    </ligand>
</feature>
<keyword evidence="17" id="KW-1185">Reference proteome</keyword>
<protein>
    <recommendedName>
        <fullName evidence="4 13">Threonylcarbamoyl-AMP synthase</fullName>
        <shortName evidence="13">TC-AMP synthase</shortName>
        <ecNumber evidence="3 13">2.7.7.87</ecNumber>
    </recommendedName>
    <alternativeName>
        <fullName evidence="11 13">L-threonylcarbamoyladenylate synthase</fullName>
    </alternativeName>
</protein>
<feature type="binding site" evidence="14">
    <location>
        <position position="50"/>
    </location>
    <ligand>
        <name>L-threonine</name>
        <dbReference type="ChEBI" id="CHEBI:57926"/>
    </ligand>
</feature>
<evidence type="ECO:0000256" key="2">
    <source>
        <dbReference type="ARBA" id="ARBA00007663"/>
    </source>
</evidence>
<dbReference type="GO" id="GO:0005737">
    <property type="term" value="C:cytoplasm"/>
    <property type="evidence" value="ECO:0007669"/>
    <property type="project" value="UniProtKB-SubCell"/>
</dbReference>
<dbReference type="Gene3D" id="3.90.870.10">
    <property type="entry name" value="DHBP synthase"/>
    <property type="match status" value="1"/>
</dbReference>
<keyword evidence="9 13" id="KW-0547">Nucleotide-binding</keyword>
<feature type="domain" description="YrdC-like" evidence="15">
    <location>
        <begin position="28"/>
        <end position="216"/>
    </location>
</feature>
<proteinExistence type="inferred from homology"/>
<evidence type="ECO:0000256" key="6">
    <source>
        <dbReference type="ARBA" id="ARBA00022679"/>
    </source>
</evidence>
<dbReference type="GO" id="GO:0006450">
    <property type="term" value="P:regulation of translational fidelity"/>
    <property type="evidence" value="ECO:0007669"/>
    <property type="project" value="TreeGrafter"/>
</dbReference>
<feature type="binding site" evidence="14">
    <location>
        <position position="82"/>
    </location>
    <ligand>
        <name>L-threonine</name>
        <dbReference type="ChEBI" id="CHEBI:57926"/>
    </ligand>
</feature>
<evidence type="ECO:0000256" key="7">
    <source>
        <dbReference type="ARBA" id="ARBA00022694"/>
    </source>
</evidence>
<comment type="function">
    <text evidence="13">Required for the formation of a threonylcarbamoyl group on adenosine at position 37 (t(6)A37) in tRNAs that read codons beginning with adenine.</text>
</comment>
<dbReference type="Proteomes" id="UP000031338">
    <property type="component" value="Unassembled WGS sequence"/>
</dbReference>
<dbReference type="SUPFAM" id="SSF55821">
    <property type="entry name" value="YrdC/RibB"/>
    <property type="match status" value="1"/>
</dbReference>
<dbReference type="Pfam" id="PF03481">
    <property type="entry name" value="Sua5_C"/>
    <property type="match status" value="1"/>
</dbReference>
<evidence type="ECO:0000256" key="1">
    <source>
        <dbReference type="ARBA" id="ARBA00004496"/>
    </source>
</evidence>
<dbReference type="PANTHER" id="PTHR17490:SF16">
    <property type="entry name" value="THREONYLCARBAMOYL-AMP SYNTHASE"/>
    <property type="match status" value="1"/>
</dbReference>
<organism evidence="16 17">
    <name type="scientific">Novosphingobium subterraneum</name>
    <dbReference type="NCBI Taxonomy" id="48936"/>
    <lineage>
        <taxon>Bacteria</taxon>
        <taxon>Pseudomonadati</taxon>
        <taxon>Pseudomonadota</taxon>
        <taxon>Alphaproteobacteria</taxon>
        <taxon>Sphingomonadales</taxon>
        <taxon>Sphingomonadaceae</taxon>
        <taxon>Novosphingobium</taxon>
    </lineage>
</organism>
<evidence type="ECO:0000256" key="3">
    <source>
        <dbReference type="ARBA" id="ARBA00012584"/>
    </source>
</evidence>
<dbReference type="GO" id="GO:0003725">
    <property type="term" value="F:double-stranded RNA binding"/>
    <property type="evidence" value="ECO:0007669"/>
    <property type="project" value="UniProtKB-UniRule"/>
</dbReference>
<comment type="caution">
    <text evidence="16">The sequence shown here is derived from an EMBL/GenBank/DDBJ whole genome shotgun (WGS) entry which is preliminary data.</text>
</comment>
<evidence type="ECO:0000259" key="15">
    <source>
        <dbReference type="PROSITE" id="PS51163"/>
    </source>
</evidence>
<accession>A0A0B8ZNN2</accession>
<dbReference type="EMBL" id="JRVC01000006">
    <property type="protein sequence ID" value="KHS47813.1"/>
    <property type="molecule type" value="Genomic_DNA"/>
</dbReference>
<comment type="subcellular location">
    <subcellularLocation>
        <location evidence="1 13">Cytoplasm</location>
    </subcellularLocation>
</comment>
<dbReference type="PANTHER" id="PTHR17490">
    <property type="entry name" value="SUA5"/>
    <property type="match status" value="1"/>
</dbReference>
<dbReference type="GO" id="GO:0005524">
    <property type="term" value="F:ATP binding"/>
    <property type="evidence" value="ECO:0007669"/>
    <property type="project" value="UniProtKB-UniRule"/>
</dbReference>
<feature type="binding site" evidence="14">
    <location>
        <position position="73"/>
    </location>
    <ligand>
        <name>ATP</name>
        <dbReference type="ChEBI" id="CHEBI:30616"/>
    </ligand>
</feature>
<evidence type="ECO:0000256" key="10">
    <source>
        <dbReference type="ARBA" id="ARBA00022840"/>
    </source>
</evidence>
<gene>
    <name evidence="16" type="ORF">NJ75_01610</name>
</gene>
<feature type="binding site" evidence="14">
    <location>
        <position position="77"/>
    </location>
    <ligand>
        <name>ATP</name>
        <dbReference type="ChEBI" id="CHEBI:30616"/>
    </ligand>
</feature>